<evidence type="ECO:0000313" key="3">
    <source>
        <dbReference type="Proteomes" id="UP000807342"/>
    </source>
</evidence>
<accession>A0A9P5XA72</accession>
<reference evidence="2" key="1">
    <citation type="submission" date="2020-11" db="EMBL/GenBank/DDBJ databases">
        <authorList>
            <consortium name="DOE Joint Genome Institute"/>
            <person name="Ahrendt S."/>
            <person name="Riley R."/>
            <person name="Andreopoulos W."/>
            <person name="Labutti K."/>
            <person name="Pangilinan J."/>
            <person name="Ruiz-Duenas F.J."/>
            <person name="Barrasa J.M."/>
            <person name="Sanchez-Garcia M."/>
            <person name="Camarero S."/>
            <person name="Miyauchi S."/>
            <person name="Serrano A."/>
            <person name="Linde D."/>
            <person name="Babiker R."/>
            <person name="Drula E."/>
            <person name="Ayuso-Fernandez I."/>
            <person name="Pacheco R."/>
            <person name="Padilla G."/>
            <person name="Ferreira P."/>
            <person name="Barriuso J."/>
            <person name="Kellner H."/>
            <person name="Castanera R."/>
            <person name="Alfaro M."/>
            <person name="Ramirez L."/>
            <person name="Pisabarro A.G."/>
            <person name="Kuo A."/>
            <person name="Tritt A."/>
            <person name="Lipzen A."/>
            <person name="He G."/>
            <person name="Yan M."/>
            <person name="Ng V."/>
            <person name="Cullen D."/>
            <person name="Martin F."/>
            <person name="Rosso M.-N."/>
            <person name="Henrissat B."/>
            <person name="Hibbett D."/>
            <person name="Martinez A.T."/>
            <person name="Grigoriev I.V."/>
        </authorList>
    </citation>
    <scope>NUCLEOTIDE SEQUENCE</scope>
    <source>
        <strain evidence="2">MF-IS2</strain>
    </source>
</reference>
<gene>
    <name evidence="2" type="ORF">P691DRAFT_224540</name>
</gene>
<feature type="transmembrane region" description="Helical" evidence="1">
    <location>
        <begin position="121"/>
        <end position="140"/>
    </location>
</feature>
<dbReference type="AlphaFoldDB" id="A0A9P5XA72"/>
<dbReference type="Proteomes" id="UP000807342">
    <property type="component" value="Unassembled WGS sequence"/>
</dbReference>
<proteinExistence type="predicted"/>
<keyword evidence="1" id="KW-1133">Transmembrane helix</keyword>
<keyword evidence="3" id="KW-1185">Reference proteome</keyword>
<keyword evidence="1" id="KW-0812">Transmembrane</keyword>
<protein>
    <submittedName>
        <fullName evidence="2">Uncharacterized protein</fullName>
    </submittedName>
</protein>
<evidence type="ECO:0000313" key="2">
    <source>
        <dbReference type="EMBL" id="KAF9446156.1"/>
    </source>
</evidence>
<organism evidence="2 3">
    <name type="scientific">Macrolepiota fuliginosa MF-IS2</name>
    <dbReference type="NCBI Taxonomy" id="1400762"/>
    <lineage>
        <taxon>Eukaryota</taxon>
        <taxon>Fungi</taxon>
        <taxon>Dikarya</taxon>
        <taxon>Basidiomycota</taxon>
        <taxon>Agaricomycotina</taxon>
        <taxon>Agaricomycetes</taxon>
        <taxon>Agaricomycetidae</taxon>
        <taxon>Agaricales</taxon>
        <taxon>Agaricineae</taxon>
        <taxon>Agaricaceae</taxon>
        <taxon>Macrolepiota</taxon>
    </lineage>
</organism>
<comment type="caution">
    <text evidence="2">The sequence shown here is derived from an EMBL/GenBank/DDBJ whole genome shotgun (WGS) entry which is preliminary data.</text>
</comment>
<sequence>MLQALARFFLLGAKEMGEASYAYPPPFPGLSPRQHWFFECCTLIQAPWHFSIPFVGLPGVPNQAHTSTSCNSGRKKTPRHPFRAIARKQSRVSTNHFRPPNVRRIMNYFPFWSYLPGRACYFVIFQLYFAGIMILCILDVSNVCGWTTGRSSTPFEVTWGVSASP</sequence>
<dbReference type="EMBL" id="MU151260">
    <property type="protein sequence ID" value="KAF9446156.1"/>
    <property type="molecule type" value="Genomic_DNA"/>
</dbReference>
<name>A0A9P5XA72_9AGAR</name>
<keyword evidence="1" id="KW-0472">Membrane</keyword>
<evidence type="ECO:0000256" key="1">
    <source>
        <dbReference type="SAM" id="Phobius"/>
    </source>
</evidence>